<accession>A0A841JT55</accession>
<keyword evidence="2" id="KW-1185">Reference proteome</keyword>
<evidence type="ECO:0000313" key="1">
    <source>
        <dbReference type="EMBL" id="MBB6144340.1"/>
    </source>
</evidence>
<gene>
    <name evidence="1" type="ORF">HNQ77_002292</name>
</gene>
<evidence type="ECO:0000313" key="2">
    <source>
        <dbReference type="Proteomes" id="UP000538666"/>
    </source>
</evidence>
<organism evidence="1 2">
    <name type="scientific">Silvibacterium bohemicum</name>
    <dbReference type="NCBI Taxonomy" id="1577686"/>
    <lineage>
        <taxon>Bacteria</taxon>
        <taxon>Pseudomonadati</taxon>
        <taxon>Acidobacteriota</taxon>
        <taxon>Terriglobia</taxon>
        <taxon>Terriglobales</taxon>
        <taxon>Acidobacteriaceae</taxon>
        <taxon>Silvibacterium</taxon>
    </lineage>
</organism>
<reference evidence="1 2" key="1">
    <citation type="submission" date="2020-08" db="EMBL/GenBank/DDBJ databases">
        <title>Genomic Encyclopedia of Type Strains, Phase IV (KMG-IV): sequencing the most valuable type-strain genomes for metagenomic binning, comparative biology and taxonomic classification.</title>
        <authorList>
            <person name="Goeker M."/>
        </authorList>
    </citation>
    <scope>NUCLEOTIDE SEQUENCE [LARGE SCALE GENOMIC DNA]</scope>
    <source>
        <strain evidence="1 2">DSM 103733</strain>
    </source>
</reference>
<dbReference type="EMBL" id="JACHEK010000004">
    <property type="protein sequence ID" value="MBB6144340.1"/>
    <property type="molecule type" value="Genomic_DNA"/>
</dbReference>
<dbReference type="AlphaFoldDB" id="A0A841JT55"/>
<dbReference type="RefSeq" id="WP_050059025.1">
    <property type="nucleotide sequence ID" value="NZ_JACHEK010000004.1"/>
</dbReference>
<dbReference type="OrthoDB" id="122655at2"/>
<sequence>MADRILLAKRINNGQSEVWFSTEPKSLRVVSTNVIVYPVRTLCTPEESKAFHEALANGEAPVPASILDKLIEDLGLKA</sequence>
<dbReference type="Proteomes" id="UP000538666">
    <property type="component" value="Unassembled WGS sequence"/>
</dbReference>
<protein>
    <submittedName>
        <fullName evidence="1">Uncharacterized protein</fullName>
    </submittedName>
</protein>
<proteinExistence type="predicted"/>
<name>A0A841JT55_9BACT</name>
<comment type="caution">
    <text evidence="1">The sequence shown here is derived from an EMBL/GenBank/DDBJ whole genome shotgun (WGS) entry which is preliminary data.</text>
</comment>